<proteinExistence type="inferred from homology"/>
<reference evidence="6" key="1">
    <citation type="journal article" date="2020" name="Stud. Mycol.">
        <title>101 Dothideomycetes genomes: a test case for predicting lifestyles and emergence of pathogens.</title>
        <authorList>
            <person name="Haridas S."/>
            <person name="Albert R."/>
            <person name="Binder M."/>
            <person name="Bloem J."/>
            <person name="Labutti K."/>
            <person name="Salamov A."/>
            <person name="Andreopoulos B."/>
            <person name="Baker S."/>
            <person name="Barry K."/>
            <person name="Bills G."/>
            <person name="Bluhm B."/>
            <person name="Cannon C."/>
            <person name="Castanera R."/>
            <person name="Culley D."/>
            <person name="Daum C."/>
            <person name="Ezra D."/>
            <person name="Gonzalez J."/>
            <person name="Henrissat B."/>
            <person name="Kuo A."/>
            <person name="Liang C."/>
            <person name="Lipzen A."/>
            <person name="Lutzoni F."/>
            <person name="Magnuson J."/>
            <person name="Mondo S."/>
            <person name="Nolan M."/>
            <person name="Ohm R."/>
            <person name="Pangilinan J."/>
            <person name="Park H.-J."/>
            <person name="Ramirez L."/>
            <person name="Alfaro M."/>
            <person name="Sun H."/>
            <person name="Tritt A."/>
            <person name="Yoshinaga Y."/>
            <person name="Zwiers L.-H."/>
            <person name="Turgeon B."/>
            <person name="Goodwin S."/>
            <person name="Spatafora J."/>
            <person name="Crous P."/>
            <person name="Grigoriev I."/>
        </authorList>
    </citation>
    <scope>NUCLEOTIDE SEQUENCE</scope>
    <source>
        <strain evidence="6">CBS 627.86</strain>
    </source>
</reference>
<dbReference type="GO" id="GO:0048038">
    <property type="term" value="F:quinone binding"/>
    <property type="evidence" value="ECO:0007669"/>
    <property type="project" value="TreeGrafter"/>
</dbReference>
<dbReference type="Proteomes" id="UP000799770">
    <property type="component" value="Unassembled WGS sequence"/>
</dbReference>
<sequence>MPKHALITGGSRGIGLAIAQLLARNNYQCSLIGRSAARLSEAVSSLPTNSHSGTLAHRTIAGDISAPDFWERDNMSVQGLDKGSKKIDVLVNCAGVAQERLFKRVSEEEIKQIVDTNLTGMMLGTRFLLRRRENREDKPGQVIINVSSLLGLKGGRGAVAYAASKAGVLGFTRALAAEVGPLGIRVNAIVPGYIETDMTEHLQKSSDLISQIPLKRFGTPEEVADAAWFLINNQYANNCVLNLDGGLSAV</sequence>
<dbReference type="InterPro" id="IPR002347">
    <property type="entry name" value="SDR_fam"/>
</dbReference>
<dbReference type="PANTHER" id="PTHR42760:SF133">
    <property type="entry name" value="3-OXOACYL-[ACYL-CARRIER-PROTEIN] REDUCTASE"/>
    <property type="match status" value="1"/>
</dbReference>
<dbReference type="InterPro" id="IPR057326">
    <property type="entry name" value="KR_dom"/>
</dbReference>
<evidence type="ECO:0000256" key="4">
    <source>
        <dbReference type="RuleBase" id="RU000363"/>
    </source>
</evidence>
<keyword evidence="2" id="KW-0521">NADP</keyword>
<evidence type="ECO:0000256" key="2">
    <source>
        <dbReference type="ARBA" id="ARBA00022857"/>
    </source>
</evidence>
<organism evidence="6 7">
    <name type="scientific">Lophiotrema nucula</name>
    <dbReference type="NCBI Taxonomy" id="690887"/>
    <lineage>
        <taxon>Eukaryota</taxon>
        <taxon>Fungi</taxon>
        <taxon>Dikarya</taxon>
        <taxon>Ascomycota</taxon>
        <taxon>Pezizomycotina</taxon>
        <taxon>Dothideomycetes</taxon>
        <taxon>Pleosporomycetidae</taxon>
        <taxon>Pleosporales</taxon>
        <taxon>Lophiotremataceae</taxon>
        <taxon>Lophiotrema</taxon>
    </lineage>
</organism>
<keyword evidence="3" id="KW-0560">Oxidoreductase</keyword>
<dbReference type="AlphaFoldDB" id="A0A6A5ZPE8"/>
<protein>
    <recommendedName>
        <fullName evidence="5">Ketoreductase domain-containing protein</fullName>
    </recommendedName>
</protein>
<gene>
    <name evidence="6" type="ORF">BDV96DRAFT_485120</name>
</gene>
<dbReference type="InterPro" id="IPR036291">
    <property type="entry name" value="NAD(P)-bd_dom_sf"/>
</dbReference>
<comment type="similarity">
    <text evidence="1 4">Belongs to the short-chain dehydrogenases/reductases (SDR) family.</text>
</comment>
<keyword evidence="7" id="KW-1185">Reference proteome</keyword>
<evidence type="ECO:0000256" key="3">
    <source>
        <dbReference type="ARBA" id="ARBA00023002"/>
    </source>
</evidence>
<dbReference type="PRINTS" id="PR00080">
    <property type="entry name" value="SDRFAMILY"/>
</dbReference>
<dbReference type="GO" id="GO:0006633">
    <property type="term" value="P:fatty acid biosynthetic process"/>
    <property type="evidence" value="ECO:0007669"/>
    <property type="project" value="TreeGrafter"/>
</dbReference>
<evidence type="ECO:0000313" key="6">
    <source>
        <dbReference type="EMBL" id="KAF2120757.1"/>
    </source>
</evidence>
<dbReference type="OrthoDB" id="1669814at2759"/>
<feature type="domain" description="Ketoreductase" evidence="5">
    <location>
        <begin position="3"/>
        <end position="192"/>
    </location>
</feature>
<name>A0A6A5ZPE8_9PLEO</name>
<dbReference type="Gene3D" id="3.40.50.720">
    <property type="entry name" value="NAD(P)-binding Rossmann-like Domain"/>
    <property type="match status" value="1"/>
</dbReference>
<dbReference type="SUPFAM" id="SSF51735">
    <property type="entry name" value="NAD(P)-binding Rossmann-fold domains"/>
    <property type="match status" value="1"/>
</dbReference>
<dbReference type="GO" id="GO:0016616">
    <property type="term" value="F:oxidoreductase activity, acting on the CH-OH group of donors, NAD or NADP as acceptor"/>
    <property type="evidence" value="ECO:0007669"/>
    <property type="project" value="TreeGrafter"/>
</dbReference>
<accession>A0A6A5ZPE8</accession>
<dbReference type="PRINTS" id="PR00081">
    <property type="entry name" value="GDHRDH"/>
</dbReference>
<evidence type="ECO:0000313" key="7">
    <source>
        <dbReference type="Proteomes" id="UP000799770"/>
    </source>
</evidence>
<evidence type="ECO:0000259" key="5">
    <source>
        <dbReference type="SMART" id="SM00822"/>
    </source>
</evidence>
<dbReference type="FunFam" id="3.40.50.720:FF:000173">
    <property type="entry name" value="3-oxoacyl-[acyl-carrier protein] reductase"/>
    <property type="match status" value="1"/>
</dbReference>
<dbReference type="SMART" id="SM00822">
    <property type="entry name" value="PKS_KR"/>
    <property type="match status" value="1"/>
</dbReference>
<dbReference type="InterPro" id="IPR020904">
    <property type="entry name" value="Sc_DH/Rdtase_CS"/>
</dbReference>
<evidence type="ECO:0000256" key="1">
    <source>
        <dbReference type="ARBA" id="ARBA00006484"/>
    </source>
</evidence>
<dbReference type="Pfam" id="PF00106">
    <property type="entry name" value="adh_short"/>
    <property type="match status" value="1"/>
</dbReference>
<dbReference type="PANTHER" id="PTHR42760">
    <property type="entry name" value="SHORT-CHAIN DEHYDROGENASES/REDUCTASES FAMILY MEMBER"/>
    <property type="match status" value="1"/>
</dbReference>
<dbReference type="EMBL" id="ML977313">
    <property type="protein sequence ID" value="KAF2120757.1"/>
    <property type="molecule type" value="Genomic_DNA"/>
</dbReference>
<dbReference type="PROSITE" id="PS00061">
    <property type="entry name" value="ADH_SHORT"/>
    <property type="match status" value="1"/>
</dbReference>